<evidence type="ECO:0000259" key="1">
    <source>
        <dbReference type="PROSITE" id="PS50263"/>
    </source>
</evidence>
<organism evidence="2">
    <name type="scientific">Rhizobium leguminosarum bv. trifolii</name>
    <dbReference type="NCBI Taxonomy" id="386"/>
    <lineage>
        <taxon>Bacteria</taxon>
        <taxon>Pseudomonadati</taxon>
        <taxon>Pseudomonadota</taxon>
        <taxon>Alphaproteobacteria</taxon>
        <taxon>Hyphomicrobiales</taxon>
        <taxon>Rhizobiaceae</taxon>
        <taxon>Rhizobium/Agrobacterium group</taxon>
        <taxon>Rhizobium</taxon>
    </lineage>
</organism>
<reference evidence="2" key="1">
    <citation type="journal article" date="2015" name="BMC Genomics">
        <title>Transcriptome profiling of a Rhizobium leguminosarum bv. trifolii rosR mutant reveals the role of the transcriptional regulator RosR in motility, synthesis of cell-surface components, and other cellular processes.</title>
        <authorList>
            <person name="Rachwal K."/>
            <person name="Matczynska E."/>
            <person name="Janczarek M."/>
        </authorList>
    </citation>
    <scope>NUCLEOTIDE SEQUENCE</scope>
    <source>
        <strain evidence="2">Rt24.2</strain>
    </source>
</reference>
<protein>
    <recommendedName>
        <fullName evidence="1">CN hydrolase domain-containing protein</fullName>
    </recommendedName>
</protein>
<dbReference type="AlphaFoldDB" id="A0A1C9HZT0"/>
<accession>A0A1C9HZT0</accession>
<dbReference type="InterPro" id="IPR036526">
    <property type="entry name" value="C-N_Hydrolase_sf"/>
</dbReference>
<feature type="domain" description="CN hydrolase" evidence="1">
    <location>
        <begin position="1"/>
        <end position="89"/>
    </location>
</feature>
<dbReference type="EMBL" id="KX489880">
    <property type="protein sequence ID" value="AOO92244.1"/>
    <property type="molecule type" value="Genomic_DNA"/>
</dbReference>
<reference evidence="2" key="2">
    <citation type="journal article" date="2016" name="Front. Microbiol.">
        <title>The Regulatory Protein RosR Affects Rhizobium leguminosarum bv. trifolii Protein Profiles, Cell Surface Properties, and Symbiosis with Clover.</title>
        <authorList>
            <person name="Rachwal K."/>
            <person name="Boguszewska A."/>
            <person name="Kopcinska J."/>
            <person name="Karas M."/>
            <person name="Tchorzewski M."/>
            <person name="Janczarek M."/>
        </authorList>
    </citation>
    <scope>NUCLEOTIDE SEQUENCE</scope>
    <source>
        <strain evidence="2">Rt24.2</strain>
    </source>
</reference>
<proteinExistence type="predicted"/>
<dbReference type="GeneID" id="61424308"/>
<dbReference type="SUPFAM" id="SSF56317">
    <property type="entry name" value="Carbon-nitrogen hydrolase"/>
    <property type="match status" value="1"/>
</dbReference>
<dbReference type="Gene3D" id="3.60.110.10">
    <property type="entry name" value="Carbon-nitrogen hydrolase"/>
    <property type="match status" value="1"/>
</dbReference>
<dbReference type="RefSeq" id="WP_028733083.1">
    <property type="nucleotide sequence ID" value="NZ_MAMO01000146.1"/>
</dbReference>
<dbReference type="PROSITE" id="PS50263">
    <property type="entry name" value="CN_HYDROLASE"/>
    <property type="match status" value="1"/>
</dbReference>
<dbReference type="InterPro" id="IPR003010">
    <property type="entry name" value="C-N_Hydrolase"/>
</dbReference>
<sequence>MKSTRIAAAQTLSNNMMPRDKAEIFRERHNSVRGERCRETGLWLISSDVTGERDGRIAWGPTAVLNPEGQVVAQLPLEEPGLLVFDFLA</sequence>
<evidence type="ECO:0000313" key="2">
    <source>
        <dbReference type="EMBL" id="AOO92244.1"/>
    </source>
</evidence>
<name>A0A1C9HZT0_RHILT</name>